<feature type="transmembrane region" description="Helical" evidence="9">
    <location>
        <begin position="686"/>
        <end position="704"/>
    </location>
</feature>
<feature type="site" description="Determinant of potassium dependence" evidence="9">
    <location>
        <position position="485"/>
    </location>
</feature>
<organism evidence="10 11">
    <name type="scientific">Aquirufa esocilacus</name>
    <dbReference type="NCBI Taxonomy" id="3096513"/>
    <lineage>
        <taxon>Bacteria</taxon>
        <taxon>Pseudomonadati</taxon>
        <taxon>Bacteroidota</taxon>
        <taxon>Cytophagia</taxon>
        <taxon>Cytophagales</taxon>
        <taxon>Flectobacillaceae</taxon>
        <taxon>Aquirufa</taxon>
    </lineage>
</organism>
<evidence type="ECO:0000256" key="7">
    <source>
        <dbReference type="ARBA" id="ARBA00023065"/>
    </source>
</evidence>
<dbReference type="GO" id="GO:0004427">
    <property type="term" value="F:inorganic diphosphate phosphatase activity"/>
    <property type="evidence" value="ECO:0007669"/>
    <property type="project" value="UniProtKB-EC"/>
</dbReference>
<comment type="subcellular location">
    <subcellularLocation>
        <location evidence="9">Cell membrane</location>
        <topology evidence="9">Multi-pass membrane protein</topology>
    </subcellularLocation>
    <subcellularLocation>
        <location evidence="1">Endomembrane system</location>
        <topology evidence="1">Multi-pass membrane protein</topology>
    </subcellularLocation>
</comment>
<comment type="cofactor">
    <cofactor evidence="9">
        <name>Mg(2+)</name>
        <dbReference type="ChEBI" id="CHEBI:18420"/>
    </cofactor>
</comment>
<comment type="caution">
    <text evidence="10">The sequence shown here is derived from an EMBL/GenBank/DDBJ whole genome shotgun (WGS) entry which is preliminary data.</text>
</comment>
<comment type="similarity">
    <text evidence="9">Belongs to the H(+)-translocating pyrophosphatase (TC 3.A.10) family. K(+)-stimulated subfamily.</text>
</comment>
<evidence type="ECO:0000256" key="1">
    <source>
        <dbReference type="ARBA" id="ARBA00004127"/>
    </source>
</evidence>
<evidence type="ECO:0000313" key="10">
    <source>
        <dbReference type="EMBL" id="MFD3407679.1"/>
    </source>
</evidence>
<feature type="transmembrane region" description="Helical" evidence="9">
    <location>
        <begin position="312"/>
        <end position="332"/>
    </location>
</feature>
<feature type="transmembrane region" description="Helical" evidence="9">
    <location>
        <begin position="57"/>
        <end position="74"/>
    </location>
</feature>
<dbReference type="HAMAP" id="MF_01129">
    <property type="entry name" value="PPase_energized_pump"/>
    <property type="match status" value="1"/>
</dbReference>
<keyword evidence="9" id="KW-1003">Cell membrane</keyword>
<feature type="transmembrane region" description="Helical" evidence="9">
    <location>
        <begin position="132"/>
        <end position="163"/>
    </location>
</feature>
<reference evidence="10 11" key="1">
    <citation type="submission" date="2024-03" db="EMBL/GenBank/DDBJ databases">
        <title>Aquirufa genome sequencing.</title>
        <authorList>
            <person name="Pitt A."/>
            <person name="Hahn M.W."/>
        </authorList>
    </citation>
    <scope>NUCLEOTIDE SEQUENCE [LARGE SCALE GENOMIC DNA]</scope>
    <source>
        <strain evidence="10 11">HETE-83D</strain>
    </source>
</reference>
<dbReference type="Proteomes" id="UP001598019">
    <property type="component" value="Unassembled WGS sequence"/>
</dbReference>
<proteinExistence type="inferred from homology"/>
<dbReference type="NCBIfam" id="NF001960">
    <property type="entry name" value="PRK00733.3-5"/>
    <property type="match status" value="1"/>
</dbReference>
<keyword evidence="10" id="KW-0378">Hydrolase</keyword>
<evidence type="ECO:0000256" key="6">
    <source>
        <dbReference type="ARBA" id="ARBA00022989"/>
    </source>
</evidence>
<dbReference type="PANTHER" id="PTHR31998">
    <property type="entry name" value="K(+)-INSENSITIVE PYROPHOSPHATE-ENERGIZED PROTON PUMP"/>
    <property type="match status" value="1"/>
</dbReference>
<dbReference type="NCBIfam" id="TIGR01104">
    <property type="entry name" value="V_PPase"/>
    <property type="match status" value="1"/>
</dbReference>
<evidence type="ECO:0000256" key="5">
    <source>
        <dbReference type="ARBA" id="ARBA00022967"/>
    </source>
</evidence>
<evidence type="ECO:0000256" key="2">
    <source>
        <dbReference type="ARBA" id="ARBA00022448"/>
    </source>
</evidence>
<keyword evidence="4 9" id="KW-0460">Magnesium</keyword>
<feature type="transmembrane region" description="Helical" evidence="9">
    <location>
        <begin position="279"/>
        <end position="300"/>
    </location>
</feature>
<dbReference type="NCBIfam" id="NF001955">
    <property type="entry name" value="PRK00733.2-4"/>
    <property type="match status" value="1"/>
</dbReference>
<feature type="transmembrane region" description="Helical" evidence="9">
    <location>
        <begin position="491"/>
        <end position="513"/>
    </location>
</feature>
<keyword evidence="2 9" id="KW-0813">Transport</keyword>
<feature type="transmembrane region" description="Helical" evidence="9">
    <location>
        <begin position="525"/>
        <end position="549"/>
    </location>
</feature>
<comment type="caution">
    <text evidence="9">Lacks conserved residue(s) required for the propagation of feature annotation.</text>
</comment>
<name>A0ABW6DG62_9BACT</name>
<keyword evidence="7 9" id="KW-0406">Ion transport</keyword>
<dbReference type="InterPro" id="IPR004131">
    <property type="entry name" value="PPase-energised_H-pump"/>
</dbReference>
<dbReference type="EMBL" id="JBBKXX010000001">
    <property type="protein sequence ID" value="MFD3407679.1"/>
    <property type="molecule type" value="Genomic_DNA"/>
</dbReference>
<feature type="transmembrane region" description="Helical" evidence="9">
    <location>
        <begin position="396"/>
        <end position="419"/>
    </location>
</feature>
<keyword evidence="5 9" id="KW-1278">Translocase</keyword>
<dbReference type="PIRSF" id="PIRSF001265">
    <property type="entry name" value="H+-PPase"/>
    <property type="match status" value="1"/>
</dbReference>
<dbReference type="Pfam" id="PF03030">
    <property type="entry name" value="H_PPase"/>
    <property type="match status" value="1"/>
</dbReference>
<feature type="transmembrane region" description="Helical" evidence="9">
    <location>
        <begin position="612"/>
        <end position="630"/>
    </location>
</feature>
<feature type="transmembrane region" description="Helical" evidence="9">
    <location>
        <begin position="425"/>
        <end position="447"/>
    </location>
</feature>
<keyword evidence="9" id="KW-0739">Sodium transport</keyword>
<comment type="catalytic activity">
    <reaction evidence="9">
        <text>Na(+)(in) + diphosphate + H2O = Na(+)(out) + 2 phosphate + H(+)</text>
        <dbReference type="Rhea" id="RHEA:57884"/>
        <dbReference type="ChEBI" id="CHEBI:15377"/>
        <dbReference type="ChEBI" id="CHEBI:15378"/>
        <dbReference type="ChEBI" id="CHEBI:29101"/>
        <dbReference type="ChEBI" id="CHEBI:33019"/>
        <dbReference type="ChEBI" id="CHEBI:43474"/>
        <dbReference type="EC" id="7.2.3.1"/>
    </reaction>
</comment>
<keyword evidence="3 9" id="KW-0812">Transmembrane</keyword>
<evidence type="ECO:0000256" key="4">
    <source>
        <dbReference type="ARBA" id="ARBA00022842"/>
    </source>
</evidence>
<dbReference type="RefSeq" id="WP_377980100.1">
    <property type="nucleotide sequence ID" value="NZ_JBBKXX010000001.1"/>
</dbReference>
<feature type="transmembrane region" description="Helical" evidence="9">
    <location>
        <begin position="352"/>
        <end position="375"/>
    </location>
</feature>
<keyword evidence="6 9" id="KW-1133">Transmembrane helix</keyword>
<feature type="transmembrane region" description="Helical" evidence="9">
    <location>
        <begin position="590"/>
        <end position="606"/>
    </location>
</feature>
<keyword evidence="9" id="KW-0630">Potassium</keyword>
<feature type="transmembrane region" description="Helical" evidence="9">
    <location>
        <begin position="6"/>
        <end position="26"/>
    </location>
</feature>
<gene>
    <name evidence="9" type="primary">hppA</name>
    <name evidence="10" type="ORF">SKC37_03335</name>
</gene>
<evidence type="ECO:0000256" key="3">
    <source>
        <dbReference type="ARBA" id="ARBA00022692"/>
    </source>
</evidence>
<feature type="transmembrane region" description="Helical" evidence="9">
    <location>
        <begin position="86"/>
        <end position="111"/>
    </location>
</feature>
<keyword evidence="9" id="KW-0915">Sodium</keyword>
<accession>A0ABW6DG62</accession>
<evidence type="ECO:0000256" key="8">
    <source>
        <dbReference type="ARBA" id="ARBA00023136"/>
    </source>
</evidence>
<sequence length="728" mass="75592">MNQIVYLVPAFGLVGLLYTAWKFNWVSKQDAGNEKMQELAGYIADGAIAFLKAEWKILTYFAIPTAILLAWLGSQEGTPENPIHSSPLIAVAFLIGAVFSATAGYIGMIVATKANVRTAEAARTSLAKALSVSFTGGSVMGMGVAGLAILGLGGLFIAFYQIFAQGQALTSVGMKTAIEVLAGFSLGAESIALFARVGGGIYTKAADVGADLVGKVEAGIPEDDVRNPATIADNVGDNVGDVAGMGADLFGSYVATILATMVLGQEINVTDNYNGFSPVLLPMLIAGVGLLASLVSTFFVRISSETSSVQNALNVGNYTSIAITFVTSYFLVKNILPAYLTLRGTTFTSMDVFYAIIVGLVVGTLMSIITEYYTAMGKRPVDSIVQKSGTGHATNIIGGLAVGMESTVLPILVLAAGIIASFKFAGIYGVSIAAAGMMATTAMQLAIDAFGPIADNAGGIAEMSQLPSEVRDRTDNLDAVGNTTAATGKGFAIASAALTSLALFAAFVGIAGISHIDIYKADVLAGLFVGGMIPFIFSALCISAVGKAAMEMVNEVRRQFREIPGIMEYKAKPEYEKCVAISTEASIRQMILPGAIALIVPVLVGFTMGPEVLGGLLAGVTVSGVLMGIFQSNAGGAWDNAKKSFEKGVLIDGQTYKKGSEPHKAAVTGDTVGDPFKDTSGPSMNILIKLMSIVSLVIAPYIHVGDNDHASVKKLEKAPIVKSMVAKK</sequence>
<dbReference type="EC" id="7.2.3.1" evidence="9"/>
<keyword evidence="8 9" id="KW-0472">Membrane</keyword>
<comment type="activity regulation">
    <text evidence="9">Requires K(+) for maximal activity.</text>
</comment>
<comment type="subunit">
    <text evidence="9">Homodimer.</text>
</comment>
<evidence type="ECO:0000313" key="11">
    <source>
        <dbReference type="Proteomes" id="UP001598019"/>
    </source>
</evidence>
<evidence type="ECO:0000256" key="9">
    <source>
        <dbReference type="HAMAP-Rule" id="MF_01129"/>
    </source>
</evidence>
<keyword evidence="11" id="KW-1185">Reference proteome</keyword>
<protein>
    <recommendedName>
        <fullName evidence="9">Putative K(+)-stimulated pyrophosphate-energized sodium pump</fullName>
        <ecNumber evidence="9">7.2.3.1</ecNumber>
    </recommendedName>
    <alternativeName>
        <fullName evidence="9">Membrane-bound sodium-translocating pyrophosphatase</fullName>
    </alternativeName>
    <alternativeName>
        <fullName evidence="9">Pyrophosphate-energized inorganic pyrophosphatase</fullName>
        <shortName evidence="9">Na(+)-PPase</shortName>
    </alternativeName>
</protein>
<comment type="function">
    <text evidence="9">Sodium pump that utilizes the energy of pyrophosphate hydrolysis as the driving force for Na(+) movement across the membrane.</text>
</comment>